<protein>
    <submittedName>
        <fullName evidence="1">Uncharacterized protein</fullName>
    </submittedName>
</protein>
<organism evidence="1 2">
    <name type="scientific">Rhododendron griersonianum</name>
    <dbReference type="NCBI Taxonomy" id="479676"/>
    <lineage>
        <taxon>Eukaryota</taxon>
        <taxon>Viridiplantae</taxon>
        <taxon>Streptophyta</taxon>
        <taxon>Embryophyta</taxon>
        <taxon>Tracheophyta</taxon>
        <taxon>Spermatophyta</taxon>
        <taxon>Magnoliopsida</taxon>
        <taxon>eudicotyledons</taxon>
        <taxon>Gunneridae</taxon>
        <taxon>Pentapetalae</taxon>
        <taxon>asterids</taxon>
        <taxon>Ericales</taxon>
        <taxon>Ericaceae</taxon>
        <taxon>Ericoideae</taxon>
        <taxon>Rhodoreae</taxon>
        <taxon>Rhododendron</taxon>
    </lineage>
</organism>
<evidence type="ECO:0000313" key="2">
    <source>
        <dbReference type="Proteomes" id="UP000823749"/>
    </source>
</evidence>
<evidence type="ECO:0000313" key="1">
    <source>
        <dbReference type="EMBL" id="KAG5521446.1"/>
    </source>
</evidence>
<proteinExistence type="predicted"/>
<accession>A0AAV6HYE8</accession>
<dbReference type="Proteomes" id="UP000823749">
    <property type="component" value="Chromosome 12"/>
</dbReference>
<comment type="caution">
    <text evidence="1">The sequence shown here is derived from an EMBL/GenBank/DDBJ whole genome shotgun (WGS) entry which is preliminary data.</text>
</comment>
<dbReference type="EMBL" id="JACTNZ010000012">
    <property type="protein sequence ID" value="KAG5521446.1"/>
    <property type="molecule type" value="Genomic_DNA"/>
</dbReference>
<keyword evidence="2" id="KW-1185">Reference proteome</keyword>
<name>A0AAV6HYE8_9ERIC</name>
<reference evidence="1" key="1">
    <citation type="submission" date="2020-08" db="EMBL/GenBank/DDBJ databases">
        <title>Plant Genome Project.</title>
        <authorList>
            <person name="Zhang R.-G."/>
        </authorList>
    </citation>
    <scope>NUCLEOTIDE SEQUENCE</scope>
    <source>
        <strain evidence="1">WSP0</strain>
        <tissue evidence="1">Leaf</tissue>
    </source>
</reference>
<sequence length="61" mass="6738">MHLDSSFLESFAASNAPERLPSTLNQLKVLALSDVCYSNLDYVSWALCLLKSSPNLHKLQG</sequence>
<gene>
    <name evidence="1" type="ORF">RHGRI_033864</name>
</gene>
<dbReference type="AlphaFoldDB" id="A0AAV6HYE8"/>